<sequence>MDAISVDVDIGGAIPSSSLADSGELAPSPIYEPEHYEMVEVMGHTRHLHGHHHHQFRKIRFERREPFQGRTMEKFFSGFDQDYPADQVLRHTINEQEFEDIMTEINEKKEDFIEIEVNERPEFQTKGVVFYTSKASNRHRSILLVPHPPHVDFYSNTLFE</sequence>
<dbReference type="RefSeq" id="XP_004354676.1">
    <property type="nucleotide sequence ID" value="XM_004354624.1"/>
</dbReference>
<reference evidence="2" key="1">
    <citation type="journal article" date="2011" name="Genome Res.">
        <title>Phylogeny-wide analysis of social amoeba genomes highlights ancient origins for complex intercellular communication.</title>
        <authorList>
            <person name="Heidel A.J."/>
            <person name="Lawal H.M."/>
            <person name="Felder M."/>
            <person name="Schilde C."/>
            <person name="Helps N.R."/>
            <person name="Tunggal B."/>
            <person name="Rivero F."/>
            <person name="John U."/>
            <person name="Schleicher M."/>
            <person name="Eichinger L."/>
            <person name="Platzer M."/>
            <person name="Noegel A.A."/>
            <person name="Schaap P."/>
            <person name="Gloeckner G."/>
        </authorList>
    </citation>
    <scope>NUCLEOTIDE SEQUENCE [LARGE SCALE GENOMIC DNA]</scope>
    <source>
        <strain evidence="2">SH3</strain>
    </source>
</reference>
<gene>
    <name evidence="1" type="ORF">DFA_09322</name>
</gene>
<protein>
    <submittedName>
        <fullName evidence="1">Uncharacterized protein</fullName>
    </submittedName>
</protein>
<dbReference type="KEGG" id="dfa:DFA_09322"/>
<name>F4Q7B0_CACFS</name>
<proteinExistence type="predicted"/>
<dbReference type="EMBL" id="GL883024">
    <property type="protein sequence ID" value="EGG16292.1"/>
    <property type="molecule type" value="Genomic_DNA"/>
</dbReference>
<evidence type="ECO:0000313" key="2">
    <source>
        <dbReference type="Proteomes" id="UP000007797"/>
    </source>
</evidence>
<dbReference type="GeneID" id="14868397"/>
<dbReference type="AlphaFoldDB" id="F4Q7B0"/>
<dbReference type="Proteomes" id="UP000007797">
    <property type="component" value="Unassembled WGS sequence"/>
</dbReference>
<evidence type="ECO:0000313" key="1">
    <source>
        <dbReference type="EMBL" id="EGG16292.1"/>
    </source>
</evidence>
<organism evidence="1 2">
    <name type="scientific">Cavenderia fasciculata</name>
    <name type="common">Slime mold</name>
    <name type="synonym">Dictyostelium fasciculatum</name>
    <dbReference type="NCBI Taxonomy" id="261658"/>
    <lineage>
        <taxon>Eukaryota</taxon>
        <taxon>Amoebozoa</taxon>
        <taxon>Evosea</taxon>
        <taxon>Eumycetozoa</taxon>
        <taxon>Dictyostelia</taxon>
        <taxon>Acytosteliales</taxon>
        <taxon>Cavenderiaceae</taxon>
        <taxon>Cavenderia</taxon>
    </lineage>
</organism>
<accession>F4Q7B0</accession>
<keyword evidence="2" id="KW-1185">Reference proteome</keyword>